<reference evidence="5" key="1">
    <citation type="submission" date="2022-06" db="EMBL/GenBank/DDBJ databases">
        <title>Genomic Encyclopedia of Archaeal and Bacterial Type Strains, Phase II (KMG-II): from individual species to whole genera.</title>
        <authorList>
            <person name="Goeker M."/>
        </authorList>
    </citation>
    <scope>NUCLEOTIDE SEQUENCE</scope>
    <source>
        <strain evidence="5">DSM 26652</strain>
    </source>
</reference>
<dbReference type="GO" id="GO:0003700">
    <property type="term" value="F:DNA-binding transcription factor activity"/>
    <property type="evidence" value="ECO:0007669"/>
    <property type="project" value="TreeGrafter"/>
</dbReference>
<protein>
    <submittedName>
        <fullName evidence="5">Transcriptional regulator, TetR family</fullName>
    </submittedName>
</protein>
<dbReference type="Proteomes" id="UP001139493">
    <property type="component" value="Unassembled WGS sequence"/>
</dbReference>
<dbReference type="Pfam" id="PF00440">
    <property type="entry name" value="TetR_N"/>
    <property type="match status" value="1"/>
</dbReference>
<dbReference type="PROSITE" id="PS50977">
    <property type="entry name" value="HTH_TETR_2"/>
    <property type="match status" value="1"/>
</dbReference>
<evidence type="ECO:0000313" key="6">
    <source>
        <dbReference type="Proteomes" id="UP001139493"/>
    </source>
</evidence>
<gene>
    <name evidence="5" type="ORF">APR03_001270</name>
</gene>
<dbReference type="PANTHER" id="PTHR30055">
    <property type="entry name" value="HTH-TYPE TRANSCRIPTIONAL REGULATOR RUTR"/>
    <property type="match status" value="1"/>
</dbReference>
<evidence type="ECO:0000259" key="4">
    <source>
        <dbReference type="PROSITE" id="PS50977"/>
    </source>
</evidence>
<evidence type="ECO:0000256" key="3">
    <source>
        <dbReference type="SAM" id="MobiDB-lite"/>
    </source>
</evidence>
<dbReference type="InterPro" id="IPR050109">
    <property type="entry name" value="HTH-type_TetR-like_transc_reg"/>
</dbReference>
<feature type="domain" description="HTH tetR-type" evidence="4">
    <location>
        <begin position="35"/>
        <end position="95"/>
    </location>
</feature>
<accession>A0A9X2G655</accession>
<feature type="region of interest" description="Disordered" evidence="3">
    <location>
        <begin position="1"/>
        <end position="33"/>
    </location>
</feature>
<dbReference type="PANTHER" id="PTHR30055:SF209">
    <property type="entry name" value="POSSIBLE TRANSCRIPTIONAL REGULATORY PROTEIN (PROBABLY TETR-FAMILY)"/>
    <property type="match status" value="1"/>
</dbReference>
<evidence type="ECO:0000313" key="5">
    <source>
        <dbReference type="EMBL" id="MCP2263934.1"/>
    </source>
</evidence>
<organism evidence="5 6">
    <name type="scientific">Promicromonospora thailandica</name>
    <dbReference type="NCBI Taxonomy" id="765201"/>
    <lineage>
        <taxon>Bacteria</taxon>
        <taxon>Bacillati</taxon>
        <taxon>Actinomycetota</taxon>
        <taxon>Actinomycetes</taxon>
        <taxon>Micrococcales</taxon>
        <taxon>Promicromonosporaceae</taxon>
        <taxon>Promicromonospora</taxon>
    </lineage>
</organism>
<sequence length="216" mass="23319">MFPASSDNYARDMSTPRTPEITLAGGPRRERSDAVRNRNRLLDVAARLVAEHGAGNVTMDQVATAAGVGKGTVFRRFGDRAGLMRALLDHAEKRFQEAFLTGPAPLGPGADPVDRLHAFGAAAIEHRLRYRDLYLAAEQPADQRYSNDPPHDLLARHVATLLVAAGVHGDVDLLTQGLLATLEVPLLHHLSTRRGMPADRLAAGWGDLVDRVTGEG</sequence>
<dbReference type="EMBL" id="JAMTCS010000003">
    <property type="protein sequence ID" value="MCP2263934.1"/>
    <property type="molecule type" value="Genomic_DNA"/>
</dbReference>
<feature type="DNA-binding region" description="H-T-H motif" evidence="2">
    <location>
        <begin position="58"/>
        <end position="77"/>
    </location>
</feature>
<keyword evidence="1 2" id="KW-0238">DNA-binding</keyword>
<evidence type="ECO:0000256" key="1">
    <source>
        <dbReference type="ARBA" id="ARBA00023125"/>
    </source>
</evidence>
<dbReference type="PRINTS" id="PR00455">
    <property type="entry name" value="HTHTETR"/>
</dbReference>
<dbReference type="AlphaFoldDB" id="A0A9X2G655"/>
<dbReference type="Gene3D" id="1.10.357.10">
    <property type="entry name" value="Tetracycline Repressor, domain 2"/>
    <property type="match status" value="1"/>
</dbReference>
<keyword evidence="6" id="KW-1185">Reference proteome</keyword>
<name>A0A9X2G655_9MICO</name>
<proteinExistence type="predicted"/>
<dbReference type="SUPFAM" id="SSF46689">
    <property type="entry name" value="Homeodomain-like"/>
    <property type="match status" value="1"/>
</dbReference>
<dbReference type="GO" id="GO:0000976">
    <property type="term" value="F:transcription cis-regulatory region binding"/>
    <property type="evidence" value="ECO:0007669"/>
    <property type="project" value="TreeGrafter"/>
</dbReference>
<dbReference type="InterPro" id="IPR001647">
    <property type="entry name" value="HTH_TetR"/>
</dbReference>
<comment type="caution">
    <text evidence="5">The sequence shown here is derived from an EMBL/GenBank/DDBJ whole genome shotgun (WGS) entry which is preliminary data.</text>
</comment>
<dbReference type="InterPro" id="IPR009057">
    <property type="entry name" value="Homeodomain-like_sf"/>
</dbReference>
<evidence type="ECO:0000256" key="2">
    <source>
        <dbReference type="PROSITE-ProRule" id="PRU00335"/>
    </source>
</evidence>